<comment type="caution">
    <text evidence="2">The sequence shown here is derived from an EMBL/GenBank/DDBJ whole genome shotgun (WGS) entry which is preliminary data.</text>
</comment>
<dbReference type="RefSeq" id="WP_005354106.1">
    <property type="nucleotide sequence ID" value="NZ_APVG01000028.1"/>
</dbReference>
<dbReference type="Gene3D" id="3.40.190.10">
    <property type="entry name" value="Periplasmic binding protein-like II"/>
    <property type="match status" value="2"/>
</dbReference>
<dbReference type="AlphaFoldDB" id="N9VJG8"/>
<keyword evidence="3" id="KW-1185">Reference proteome</keyword>
<sequence>MKTLLAIWLLLCPLPLLADLSQLEYLTEHYPPYNYQEEGKAAGLAVEILKLVWQQSGTPEQPIRVVPWARGYYLLTQKPNVVLFSTARTAVRDPLFKWACPIGYSEIVLLALAKRNLTLTDESTLHAYTYSAVRFDVSEQLLLNRGLDDTRIMPANRLSQALRMLLSGRVDLVAAGALAAQQAMQELKVDPTLFHRAYTLSAETLCYAFNQSVNDETVNQFQQALTKVLASEQYQPLYKRFFP</sequence>
<dbReference type="PATRIC" id="fig|1268237.3.peg.2278"/>
<dbReference type="SUPFAM" id="SSF53850">
    <property type="entry name" value="Periplasmic binding protein-like II"/>
    <property type="match status" value="1"/>
</dbReference>
<gene>
    <name evidence="2" type="ORF">G114_11575</name>
</gene>
<evidence type="ECO:0000313" key="3">
    <source>
        <dbReference type="Proteomes" id="UP000023775"/>
    </source>
</evidence>
<dbReference type="PANTHER" id="PTHR38834">
    <property type="entry name" value="PERIPLASMIC SUBSTRATE BINDING PROTEIN FAMILY 3"/>
    <property type="match status" value="1"/>
</dbReference>
<proteinExistence type="predicted"/>
<protein>
    <recommendedName>
        <fullName evidence="1">Solute-binding protein family 3/N-terminal domain-containing protein</fullName>
    </recommendedName>
</protein>
<dbReference type="PANTHER" id="PTHR38834:SF3">
    <property type="entry name" value="SOLUTE-BINDING PROTEIN FAMILY 3_N-TERMINAL DOMAIN-CONTAINING PROTEIN"/>
    <property type="match status" value="1"/>
</dbReference>
<feature type="domain" description="Solute-binding protein family 3/N-terminal" evidence="1">
    <location>
        <begin position="28"/>
        <end position="242"/>
    </location>
</feature>
<reference evidence="2 3" key="1">
    <citation type="journal article" date="2013" name="Genome Announc.">
        <title>Draft Genome Sequence of the Aeromonas diversa Type Strain.</title>
        <authorList>
            <person name="Farfan M."/>
            <person name="Spataro N."/>
            <person name="Sanglas A."/>
            <person name="Albarral V."/>
            <person name="Loren J.G."/>
            <person name="Bosch E."/>
            <person name="Fuste M.C."/>
        </authorList>
    </citation>
    <scope>NUCLEOTIDE SEQUENCE [LARGE SCALE GENOMIC DNA]</scope>
    <source>
        <strain evidence="2 3">2478-85</strain>
    </source>
</reference>
<dbReference type="eggNOG" id="COG0834">
    <property type="taxonomic scope" value="Bacteria"/>
</dbReference>
<dbReference type="EMBL" id="APVG01000028">
    <property type="protein sequence ID" value="ENY71743.1"/>
    <property type="molecule type" value="Genomic_DNA"/>
</dbReference>
<evidence type="ECO:0000313" key="2">
    <source>
        <dbReference type="EMBL" id="ENY71743.1"/>
    </source>
</evidence>
<dbReference type="Proteomes" id="UP000023775">
    <property type="component" value="Unassembled WGS sequence"/>
</dbReference>
<evidence type="ECO:0000259" key="1">
    <source>
        <dbReference type="Pfam" id="PF00497"/>
    </source>
</evidence>
<dbReference type="InterPro" id="IPR001638">
    <property type="entry name" value="Solute-binding_3/MltF_N"/>
</dbReference>
<dbReference type="OrthoDB" id="8587856at2"/>
<accession>N9VJG8</accession>
<name>N9VJG8_9GAMM</name>
<organism evidence="2 3">
    <name type="scientific">Aeromonas diversa CDC 2478-85</name>
    <dbReference type="NCBI Taxonomy" id="1268237"/>
    <lineage>
        <taxon>Bacteria</taxon>
        <taxon>Pseudomonadati</taxon>
        <taxon>Pseudomonadota</taxon>
        <taxon>Gammaproteobacteria</taxon>
        <taxon>Aeromonadales</taxon>
        <taxon>Aeromonadaceae</taxon>
        <taxon>Aeromonas</taxon>
    </lineage>
</organism>
<dbReference type="Pfam" id="PF00497">
    <property type="entry name" value="SBP_bac_3"/>
    <property type="match status" value="1"/>
</dbReference>